<comment type="caution">
    <text evidence="6">The sequence shown here is derived from an EMBL/GenBank/DDBJ whole genome shotgun (WGS) entry which is preliminary data.</text>
</comment>
<organism evidence="6 7">
    <name type="scientific">Dissostichus eleginoides</name>
    <name type="common">Patagonian toothfish</name>
    <name type="synonym">Dissostichus amissus</name>
    <dbReference type="NCBI Taxonomy" id="100907"/>
    <lineage>
        <taxon>Eukaryota</taxon>
        <taxon>Metazoa</taxon>
        <taxon>Chordata</taxon>
        <taxon>Craniata</taxon>
        <taxon>Vertebrata</taxon>
        <taxon>Euteleostomi</taxon>
        <taxon>Actinopterygii</taxon>
        <taxon>Neopterygii</taxon>
        <taxon>Teleostei</taxon>
        <taxon>Neoteleostei</taxon>
        <taxon>Acanthomorphata</taxon>
        <taxon>Eupercaria</taxon>
        <taxon>Perciformes</taxon>
        <taxon>Notothenioidei</taxon>
        <taxon>Nototheniidae</taxon>
        <taxon>Dissostichus</taxon>
    </lineage>
</organism>
<dbReference type="Proteomes" id="UP001228049">
    <property type="component" value="Unassembled WGS sequence"/>
</dbReference>
<keyword evidence="3" id="KW-1133">Transmembrane helix</keyword>
<evidence type="ECO:0000256" key="3">
    <source>
        <dbReference type="SAM" id="Phobius"/>
    </source>
</evidence>
<protein>
    <submittedName>
        <fullName evidence="6">Tumor necrosis factor receptor superfamily member 5</fullName>
    </submittedName>
</protein>
<feature type="signal peptide" evidence="4">
    <location>
        <begin position="1"/>
        <end position="22"/>
    </location>
</feature>
<dbReference type="GO" id="GO:0002768">
    <property type="term" value="P:immune response-regulating cell surface receptor signaling pathway"/>
    <property type="evidence" value="ECO:0007669"/>
    <property type="project" value="TreeGrafter"/>
</dbReference>
<feature type="disulfide bond" evidence="1">
    <location>
        <begin position="150"/>
        <end position="165"/>
    </location>
</feature>
<feature type="region of interest" description="Disordered" evidence="2">
    <location>
        <begin position="247"/>
        <end position="284"/>
    </location>
</feature>
<keyword evidence="6" id="KW-0675">Receptor</keyword>
<feature type="region of interest" description="Disordered" evidence="2">
    <location>
        <begin position="300"/>
        <end position="328"/>
    </location>
</feature>
<evidence type="ECO:0000256" key="2">
    <source>
        <dbReference type="SAM" id="MobiDB-lite"/>
    </source>
</evidence>
<dbReference type="InterPro" id="IPR052135">
    <property type="entry name" value="TNFRSF5"/>
</dbReference>
<evidence type="ECO:0000259" key="5">
    <source>
        <dbReference type="PROSITE" id="PS50050"/>
    </source>
</evidence>
<feature type="compositionally biased region" description="Polar residues" evidence="2">
    <location>
        <begin position="300"/>
        <end position="315"/>
    </location>
</feature>
<keyword evidence="1" id="KW-1015">Disulfide bond</keyword>
<feature type="repeat" description="TNFR-Cys" evidence="1">
    <location>
        <begin position="149"/>
        <end position="189"/>
    </location>
</feature>
<keyword evidence="7" id="KW-1185">Reference proteome</keyword>
<dbReference type="PROSITE" id="PS50050">
    <property type="entry name" value="TNFR_NGFR_2"/>
    <property type="match status" value="1"/>
</dbReference>
<dbReference type="SUPFAM" id="SSF57586">
    <property type="entry name" value="TNF receptor-like"/>
    <property type="match status" value="2"/>
</dbReference>
<comment type="caution">
    <text evidence="1">Lacks conserved residue(s) required for the propagation of feature annotation.</text>
</comment>
<dbReference type="GO" id="GO:0009897">
    <property type="term" value="C:external side of plasma membrane"/>
    <property type="evidence" value="ECO:0007669"/>
    <property type="project" value="TreeGrafter"/>
</dbReference>
<evidence type="ECO:0000313" key="7">
    <source>
        <dbReference type="Proteomes" id="UP001228049"/>
    </source>
</evidence>
<dbReference type="PANTHER" id="PTHR46875">
    <property type="entry name" value="TUMOR NECROSIS FACTOR RECEPTOR SUPERFAMILY MEMBER 5"/>
    <property type="match status" value="1"/>
</dbReference>
<sequence>MLGTKMHLRLAILLLGFMVMNSAKQQCDPLTQYENENGNGDCCKMCGPGNRMLSSSPCQDPRCEKCVENEYQDKYTKNILCLRQPYCDPNTNFQVIVHKSMKERSTCLCQEGFHCSSADCITCVPHTTCTPGDGALFRGNHTQDTVCQKCPEGKFSNDSSWDGPCKQWTECESGDHIQQSGTDVTDNICEANRKHHIVIGVIVVLVLLAALGVALYIYKGQRGDARGTVKGCFQSCWGEERELLRETKVDMTQPTADEELLSHPEEEGAGVPEENEDHPSYENVSDVLFSENGNFVTQDIGISSKLSRQESQPHTLTGDPPLLNSDNS</sequence>
<proteinExistence type="predicted"/>
<dbReference type="SMART" id="SM00208">
    <property type="entry name" value="TNFR"/>
    <property type="match status" value="3"/>
</dbReference>
<feature type="chain" id="PRO_5042190402" evidence="4">
    <location>
        <begin position="23"/>
        <end position="328"/>
    </location>
</feature>
<dbReference type="PANTHER" id="PTHR46875:SF3">
    <property type="entry name" value="CD40 MOLECULE, TNF RECEPTOR SUPERFAMILY MEMBER 5"/>
    <property type="match status" value="1"/>
</dbReference>
<dbReference type="InterPro" id="IPR001368">
    <property type="entry name" value="TNFR/NGFR_Cys_rich_reg"/>
</dbReference>
<gene>
    <name evidence="6" type="ORF">KUDE01_017956</name>
</gene>
<feature type="disulfide bond" evidence="1">
    <location>
        <begin position="171"/>
        <end position="189"/>
    </location>
</feature>
<reference evidence="6" key="1">
    <citation type="submission" date="2023-04" db="EMBL/GenBank/DDBJ databases">
        <title>Chromosome-level genome of Chaenocephalus aceratus.</title>
        <authorList>
            <person name="Park H."/>
        </authorList>
    </citation>
    <scope>NUCLEOTIDE SEQUENCE</scope>
    <source>
        <strain evidence="6">DE</strain>
        <tissue evidence="6">Muscle</tissue>
    </source>
</reference>
<evidence type="ECO:0000313" key="6">
    <source>
        <dbReference type="EMBL" id="KAK1898432.1"/>
    </source>
</evidence>
<evidence type="ECO:0000256" key="4">
    <source>
        <dbReference type="SAM" id="SignalP"/>
    </source>
</evidence>
<keyword evidence="3" id="KW-0472">Membrane</keyword>
<accession>A0AAD9FDF3</accession>
<keyword evidence="3" id="KW-0812">Transmembrane</keyword>
<dbReference type="Gene3D" id="2.10.50.10">
    <property type="entry name" value="Tumor Necrosis Factor Receptor, subunit A, domain 2"/>
    <property type="match status" value="2"/>
</dbReference>
<dbReference type="AlphaFoldDB" id="A0AAD9FDF3"/>
<dbReference type="InterPro" id="IPR034053">
    <property type="entry name" value="TNFRSF5_N_teleost"/>
</dbReference>
<name>A0AAD9FDF3_DISEL</name>
<dbReference type="EMBL" id="JASDAP010000008">
    <property type="protein sequence ID" value="KAK1898432.1"/>
    <property type="molecule type" value="Genomic_DNA"/>
</dbReference>
<feature type="transmembrane region" description="Helical" evidence="3">
    <location>
        <begin position="197"/>
        <end position="218"/>
    </location>
</feature>
<evidence type="ECO:0000256" key="1">
    <source>
        <dbReference type="PROSITE-ProRule" id="PRU00206"/>
    </source>
</evidence>
<dbReference type="Pfam" id="PF00020">
    <property type="entry name" value="TNFR_c6"/>
    <property type="match status" value="1"/>
</dbReference>
<feature type="domain" description="TNFR-Cys" evidence="5">
    <location>
        <begin position="149"/>
        <end position="189"/>
    </location>
</feature>
<dbReference type="CDD" id="cd13422">
    <property type="entry name" value="TNFRSF5_teleost"/>
    <property type="match status" value="1"/>
</dbReference>
<keyword evidence="4" id="KW-0732">Signal</keyword>
<dbReference type="GO" id="GO:0035631">
    <property type="term" value="C:CD40 receptor complex"/>
    <property type="evidence" value="ECO:0007669"/>
    <property type="project" value="TreeGrafter"/>
</dbReference>